<dbReference type="AlphaFoldDB" id="A0A1Q3DKV5"/>
<feature type="domain" description="DUF4283" evidence="2">
    <location>
        <begin position="3"/>
        <end position="60"/>
    </location>
</feature>
<comment type="caution">
    <text evidence="3">The sequence shown here is derived from an EMBL/GenBank/DDBJ whole genome shotgun (WGS) entry which is preliminary data.</text>
</comment>
<feature type="compositionally biased region" description="Basic and acidic residues" evidence="1">
    <location>
        <begin position="242"/>
        <end position="251"/>
    </location>
</feature>
<feature type="region of interest" description="Disordered" evidence="1">
    <location>
        <begin position="195"/>
        <end position="299"/>
    </location>
</feature>
<dbReference type="InterPro" id="IPR040256">
    <property type="entry name" value="At4g02000-like"/>
</dbReference>
<dbReference type="Proteomes" id="UP000187406">
    <property type="component" value="Unassembled WGS sequence"/>
</dbReference>
<dbReference type="PANTHER" id="PTHR31286">
    <property type="entry name" value="GLYCINE-RICH CELL WALL STRUCTURAL PROTEIN 1.8-LIKE"/>
    <property type="match status" value="1"/>
</dbReference>
<feature type="compositionally biased region" description="Basic and acidic residues" evidence="1">
    <location>
        <begin position="258"/>
        <end position="267"/>
    </location>
</feature>
<dbReference type="Pfam" id="PF14111">
    <property type="entry name" value="DUF4283"/>
    <property type="match status" value="1"/>
</dbReference>
<feature type="compositionally biased region" description="Low complexity" evidence="1">
    <location>
        <begin position="268"/>
        <end position="277"/>
    </location>
</feature>
<dbReference type="InParanoid" id="A0A1Q3DKV5"/>
<evidence type="ECO:0000313" key="4">
    <source>
        <dbReference type="Proteomes" id="UP000187406"/>
    </source>
</evidence>
<gene>
    <name evidence="3" type="ORF">CFOL_v3_36393</name>
</gene>
<feature type="compositionally biased region" description="Polar residues" evidence="1">
    <location>
        <begin position="223"/>
        <end position="235"/>
    </location>
</feature>
<dbReference type="EMBL" id="BDDD01013314">
    <property type="protein sequence ID" value="GAV93015.1"/>
    <property type="molecule type" value="Genomic_DNA"/>
</dbReference>
<organism evidence="3 4">
    <name type="scientific">Cephalotus follicularis</name>
    <name type="common">Albany pitcher plant</name>
    <dbReference type="NCBI Taxonomy" id="3775"/>
    <lineage>
        <taxon>Eukaryota</taxon>
        <taxon>Viridiplantae</taxon>
        <taxon>Streptophyta</taxon>
        <taxon>Embryophyta</taxon>
        <taxon>Tracheophyta</taxon>
        <taxon>Spermatophyta</taxon>
        <taxon>Magnoliopsida</taxon>
        <taxon>eudicotyledons</taxon>
        <taxon>Gunneridae</taxon>
        <taxon>Pentapetalae</taxon>
        <taxon>rosids</taxon>
        <taxon>fabids</taxon>
        <taxon>Oxalidales</taxon>
        <taxon>Cephalotaceae</taxon>
        <taxon>Cephalotus</taxon>
    </lineage>
</organism>
<protein>
    <submittedName>
        <fullName evidence="3">DUF4283 domain-containing protein/zf-CCHC_4 domain-containing protein</fullName>
    </submittedName>
</protein>
<dbReference type="OrthoDB" id="1939300at2759"/>
<evidence type="ECO:0000259" key="2">
    <source>
        <dbReference type="Pfam" id="PF14111"/>
    </source>
</evidence>
<reference evidence="4" key="1">
    <citation type="submission" date="2016-04" db="EMBL/GenBank/DDBJ databases">
        <title>Cephalotus genome sequencing.</title>
        <authorList>
            <person name="Fukushima K."/>
            <person name="Hasebe M."/>
            <person name="Fang X."/>
        </authorList>
    </citation>
    <scope>NUCLEOTIDE SEQUENCE [LARGE SCALE GENOMIC DNA]</scope>
    <source>
        <strain evidence="4">cv. St1</strain>
    </source>
</reference>
<evidence type="ECO:0000313" key="3">
    <source>
        <dbReference type="EMBL" id="GAV93015.1"/>
    </source>
</evidence>
<keyword evidence="4" id="KW-1185">Reference proteome</keyword>
<feature type="non-terminal residue" evidence="3">
    <location>
        <position position="1"/>
    </location>
</feature>
<sequence>RSVKDILAKKWGKVGRFSIHIVENGVFIVKFEQGQARDWVLDNGPWDVWGYHLVLRKWSLGMPLNLGGCKTLPVWVKLMGVPLQYWTKIGLSYIASVLGRPLYMDTSTTNRYALSYARVCVEMDASNSFPPNITLDLGDGNTMEIGVEYPWRPASCSLCQVFEHSNRNCPRATNRVWMPKLDVLALRKPEDAEGWVSVKRKGSKDTQPTASHHEETIPDTEASRTAQNPSKQDPYTTPAIVVRDRVGPAREVEEDEENRPVTHKADISRVLLVGSSSSRKKKKKKGQGGLGTAGRRSSK</sequence>
<name>A0A1Q3DKV5_CEPFO</name>
<accession>A0A1Q3DKV5</accession>
<evidence type="ECO:0000256" key="1">
    <source>
        <dbReference type="SAM" id="MobiDB-lite"/>
    </source>
</evidence>
<dbReference type="PANTHER" id="PTHR31286:SF165">
    <property type="entry name" value="DUF4283 DOMAIN-CONTAINING PROTEIN"/>
    <property type="match status" value="1"/>
</dbReference>
<proteinExistence type="predicted"/>
<dbReference type="InterPro" id="IPR025558">
    <property type="entry name" value="DUF4283"/>
</dbReference>